<dbReference type="GO" id="GO:0006302">
    <property type="term" value="P:double-strand break repair"/>
    <property type="evidence" value="ECO:0007669"/>
    <property type="project" value="InterPro"/>
</dbReference>
<dbReference type="SUPFAM" id="SSF52540">
    <property type="entry name" value="P-loop containing nucleoside triphosphate hydrolases"/>
    <property type="match status" value="2"/>
</dbReference>
<evidence type="ECO:0000256" key="1">
    <source>
        <dbReference type="ARBA" id="ARBA00022722"/>
    </source>
</evidence>
<evidence type="ECO:0000259" key="11">
    <source>
        <dbReference type="Pfam" id="PF13538"/>
    </source>
</evidence>
<dbReference type="Pfam" id="PF13538">
    <property type="entry name" value="UvrD_C_2"/>
    <property type="match status" value="1"/>
</dbReference>
<evidence type="ECO:0000256" key="5">
    <source>
        <dbReference type="ARBA" id="ARBA00022806"/>
    </source>
</evidence>
<dbReference type="GO" id="GO:0005524">
    <property type="term" value="F:ATP binding"/>
    <property type="evidence" value="ECO:0007669"/>
    <property type="project" value="UniProtKB-KW"/>
</dbReference>
<keyword evidence="6" id="KW-0269">Exonuclease</keyword>
<dbReference type="InterPro" id="IPR049550">
    <property type="entry name" value="RecD_N"/>
</dbReference>
<dbReference type="PANTHER" id="PTHR43788:SF6">
    <property type="entry name" value="DNA HELICASE B"/>
    <property type="match status" value="1"/>
</dbReference>
<dbReference type="EMBL" id="CAEZWH010000119">
    <property type="protein sequence ID" value="CAB4654908.1"/>
    <property type="molecule type" value="Genomic_DNA"/>
</dbReference>
<evidence type="ECO:0000256" key="6">
    <source>
        <dbReference type="ARBA" id="ARBA00022839"/>
    </source>
</evidence>
<keyword evidence="9" id="KW-0234">DNA repair</keyword>
<dbReference type="InterPro" id="IPR027785">
    <property type="entry name" value="UvrD-like_helicase_C"/>
</dbReference>
<reference evidence="13" key="1">
    <citation type="submission" date="2020-05" db="EMBL/GenBank/DDBJ databases">
        <authorList>
            <person name="Chiriac C."/>
            <person name="Salcher M."/>
            <person name="Ghai R."/>
            <person name="Kavagutti S V."/>
        </authorList>
    </citation>
    <scope>NUCLEOTIDE SEQUENCE</scope>
</reference>
<dbReference type="CDD" id="cd17933">
    <property type="entry name" value="DEXSc_RecD-like"/>
    <property type="match status" value="1"/>
</dbReference>
<dbReference type="PANTHER" id="PTHR43788">
    <property type="entry name" value="DNA2/NAM7 HELICASE FAMILY MEMBER"/>
    <property type="match status" value="1"/>
</dbReference>
<dbReference type="GO" id="GO:0017116">
    <property type="term" value="F:single-stranded DNA helicase activity"/>
    <property type="evidence" value="ECO:0007669"/>
    <property type="project" value="TreeGrafter"/>
</dbReference>
<dbReference type="GO" id="GO:0006310">
    <property type="term" value="P:DNA recombination"/>
    <property type="evidence" value="ECO:0007669"/>
    <property type="project" value="InterPro"/>
</dbReference>
<keyword evidence="4" id="KW-0378">Hydrolase</keyword>
<evidence type="ECO:0000313" key="13">
    <source>
        <dbReference type="EMBL" id="CAB4654908.1"/>
    </source>
</evidence>
<feature type="domain" description="RecBCD enzyme subunit RecD N-terminal" evidence="12">
    <location>
        <begin position="14"/>
        <end position="116"/>
    </location>
</feature>
<dbReference type="AlphaFoldDB" id="A0A6J6L139"/>
<dbReference type="Pfam" id="PF13604">
    <property type="entry name" value="AAA_30"/>
    <property type="match status" value="1"/>
</dbReference>
<sequence length="548" mass="58776">MSKLLQLGIYLDNEVISEGDIAAASVLVDIARRTGPTEPSDLAWVAMCLALRTTRDGHTCVDFNRIQEWGASLTADDHQYFPGSSAPWLDALASVPLLVGTASERKAFILDGQRLYLGRSFSQEQAIAAVLTRNSASNVNVLLGGPGTGKTTEVARRLIERFEQGGVMPRLTLAAPTGKAATRMTEVLHARCKDQNASPEVVAAVTAVAARTIHSLLGYAPNRTPRFTFGAHNPLPYDLVVIDEASMLSSSDMYQLLEALAPTTELLLVGDPDQLASVESGSVLADIAASANNPQSLLASRIKVLQTQHRFAADSSIAALATAVRNGDTSSAFNVLEANNNDLRWVDPKNSDQLQMLIDEVYQHALGLCESAVNADAAEVLEKQRMLQVLCAHRGGEMGVFGWNDRINGLLGSKAATTWYAGRPVMVSRNNPALNLSNGDVGVVLGAKSGDRVHAVFGQSGQYNTIPTSRLEDVSTVHALTIHKSQGSEYVHAVVVLPENNSRILTRELLYTGVTRAIGKLTIVGTRSTIQLAIERPIRRASGLATRL</sequence>
<evidence type="ECO:0000256" key="2">
    <source>
        <dbReference type="ARBA" id="ARBA00022741"/>
    </source>
</evidence>
<dbReference type="InterPro" id="IPR050534">
    <property type="entry name" value="Coronavir_polyprotein_1ab"/>
</dbReference>
<dbReference type="InterPro" id="IPR027417">
    <property type="entry name" value="P-loop_NTPase"/>
</dbReference>
<dbReference type="Gene3D" id="3.40.50.300">
    <property type="entry name" value="P-loop containing nucleotide triphosphate hydrolases"/>
    <property type="match status" value="2"/>
</dbReference>
<dbReference type="GO" id="GO:0009338">
    <property type="term" value="C:exodeoxyribonuclease V complex"/>
    <property type="evidence" value="ECO:0007669"/>
    <property type="project" value="InterPro"/>
</dbReference>
<protein>
    <submittedName>
        <fullName evidence="13">Unannotated protein</fullName>
    </submittedName>
</protein>
<dbReference type="Pfam" id="PF21185">
    <property type="entry name" value="RecD_N"/>
    <property type="match status" value="1"/>
</dbReference>
<dbReference type="GO" id="GO:0008854">
    <property type="term" value="F:exodeoxyribonuclease V activity"/>
    <property type="evidence" value="ECO:0007669"/>
    <property type="project" value="InterPro"/>
</dbReference>
<evidence type="ECO:0000256" key="10">
    <source>
        <dbReference type="ARBA" id="ARBA00023235"/>
    </source>
</evidence>
<keyword evidence="2" id="KW-0547">Nucleotide-binding</keyword>
<feature type="domain" description="UvrD-like helicase C-terminal" evidence="11">
    <location>
        <begin position="477"/>
        <end position="524"/>
    </location>
</feature>
<dbReference type="CDD" id="cd18809">
    <property type="entry name" value="SF1_C_RecD"/>
    <property type="match status" value="1"/>
</dbReference>
<evidence type="ECO:0000256" key="3">
    <source>
        <dbReference type="ARBA" id="ARBA00022763"/>
    </source>
</evidence>
<gene>
    <name evidence="13" type="ORF">UFOPK2195_00687</name>
</gene>
<dbReference type="GO" id="GO:0003677">
    <property type="term" value="F:DNA binding"/>
    <property type="evidence" value="ECO:0007669"/>
    <property type="project" value="UniProtKB-KW"/>
</dbReference>
<organism evidence="13">
    <name type="scientific">freshwater metagenome</name>
    <dbReference type="NCBI Taxonomy" id="449393"/>
    <lineage>
        <taxon>unclassified sequences</taxon>
        <taxon>metagenomes</taxon>
        <taxon>ecological metagenomes</taxon>
    </lineage>
</organism>
<dbReference type="HAMAP" id="MF_01487">
    <property type="entry name" value="RecD"/>
    <property type="match status" value="1"/>
</dbReference>
<keyword evidence="3" id="KW-0227">DNA damage</keyword>
<dbReference type="Gene3D" id="2.30.30.940">
    <property type="match status" value="1"/>
</dbReference>
<evidence type="ECO:0000259" key="12">
    <source>
        <dbReference type="Pfam" id="PF21185"/>
    </source>
</evidence>
<keyword evidence="5" id="KW-0347">Helicase</keyword>
<keyword evidence="8" id="KW-0238">DNA-binding</keyword>
<evidence type="ECO:0000256" key="7">
    <source>
        <dbReference type="ARBA" id="ARBA00022840"/>
    </source>
</evidence>
<evidence type="ECO:0000256" key="4">
    <source>
        <dbReference type="ARBA" id="ARBA00022801"/>
    </source>
</evidence>
<evidence type="ECO:0000256" key="9">
    <source>
        <dbReference type="ARBA" id="ARBA00023204"/>
    </source>
</evidence>
<dbReference type="InterPro" id="IPR041851">
    <property type="entry name" value="RecD_N_sf"/>
</dbReference>
<accession>A0A6J6L139</accession>
<keyword evidence="10" id="KW-0413">Isomerase</keyword>
<dbReference type="Gene3D" id="1.10.10.1020">
    <property type="entry name" value="RecBCD complex, subunit RecD, N-terminal domain"/>
    <property type="match status" value="1"/>
</dbReference>
<dbReference type="NCBIfam" id="TIGR01447">
    <property type="entry name" value="recD"/>
    <property type="match status" value="1"/>
</dbReference>
<evidence type="ECO:0000256" key="8">
    <source>
        <dbReference type="ARBA" id="ARBA00023125"/>
    </source>
</evidence>
<proteinExistence type="inferred from homology"/>
<keyword evidence="1" id="KW-0540">Nuclease</keyword>
<dbReference type="InterPro" id="IPR006344">
    <property type="entry name" value="RecD"/>
</dbReference>
<name>A0A6J6L139_9ZZZZ</name>
<keyword evidence="7" id="KW-0067">ATP-binding</keyword>